<dbReference type="EMBL" id="MHSA01000021">
    <property type="protein sequence ID" value="OHA33896.1"/>
    <property type="molecule type" value="Genomic_DNA"/>
</dbReference>
<name>A0A1G2NCV4_9BACT</name>
<gene>
    <name evidence="3" type="ORF">A2938_02630</name>
</gene>
<evidence type="ECO:0000256" key="1">
    <source>
        <dbReference type="SAM" id="Phobius"/>
    </source>
</evidence>
<feature type="transmembrane region" description="Helical" evidence="1">
    <location>
        <begin position="224"/>
        <end position="243"/>
    </location>
</feature>
<dbReference type="Proteomes" id="UP000177797">
    <property type="component" value="Unassembled WGS sequence"/>
</dbReference>
<evidence type="ECO:0000313" key="4">
    <source>
        <dbReference type="Proteomes" id="UP000177797"/>
    </source>
</evidence>
<proteinExistence type="predicted"/>
<protein>
    <submittedName>
        <fullName evidence="3">Uncharacterized protein</fullName>
    </submittedName>
</protein>
<feature type="transmembrane region" description="Helical" evidence="1">
    <location>
        <begin position="104"/>
        <end position="126"/>
    </location>
</feature>
<keyword evidence="1" id="KW-1133">Transmembrane helix</keyword>
<feature type="chain" id="PRO_5009583763" evidence="2">
    <location>
        <begin position="26"/>
        <end position="640"/>
    </location>
</feature>
<keyword evidence="1" id="KW-0472">Membrane</keyword>
<comment type="caution">
    <text evidence="3">The sequence shown here is derived from an EMBL/GenBank/DDBJ whole genome shotgun (WGS) entry which is preliminary data.</text>
</comment>
<accession>A0A1G2NCV4</accession>
<feature type="transmembrane region" description="Helical" evidence="1">
    <location>
        <begin position="337"/>
        <end position="357"/>
    </location>
</feature>
<feature type="transmembrane region" description="Helical" evidence="1">
    <location>
        <begin position="284"/>
        <end position="303"/>
    </location>
</feature>
<evidence type="ECO:0000256" key="2">
    <source>
        <dbReference type="SAM" id="SignalP"/>
    </source>
</evidence>
<reference evidence="3 4" key="1">
    <citation type="journal article" date="2016" name="Nat. Commun.">
        <title>Thousands of microbial genomes shed light on interconnected biogeochemical processes in an aquifer system.</title>
        <authorList>
            <person name="Anantharaman K."/>
            <person name="Brown C.T."/>
            <person name="Hug L.A."/>
            <person name="Sharon I."/>
            <person name="Castelle C.J."/>
            <person name="Probst A.J."/>
            <person name="Thomas B.C."/>
            <person name="Singh A."/>
            <person name="Wilkins M.J."/>
            <person name="Karaoz U."/>
            <person name="Brodie E.L."/>
            <person name="Williams K.H."/>
            <person name="Hubbard S.S."/>
            <person name="Banfield J.F."/>
        </authorList>
    </citation>
    <scope>NUCLEOTIDE SEQUENCE [LARGE SCALE GENOMIC DNA]</scope>
</reference>
<dbReference type="AlphaFoldDB" id="A0A1G2NCV4"/>
<keyword evidence="2" id="KW-0732">Signal</keyword>
<keyword evidence="1" id="KW-0812">Transmembrane</keyword>
<feature type="transmembrane region" description="Helical" evidence="1">
    <location>
        <begin position="132"/>
        <end position="154"/>
    </location>
</feature>
<evidence type="ECO:0000313" key="3">
    <source>
        <dbReference type="EMBL" id="OHA33896.1"/>
    </source>
</evidence>
<sequence>MKKLLIIIVLAGMILAPIGAGVAFAQEGAVGYVAGKIIGAMGWHDVITSVFADLGNIVLTIVSKVLNISGAILNASVELSIGRVGELIEKVPIVSVGWTVFRDIANLCFIFILLWIGIRTILGLGGGEIKKLLLNVIIMALLINFSLFITKAIIDAGNIATLHFYDAMRPNLIVNGVETTEKAGLSDIYMEGLRLQSVMDARGGQTTTDAMAAAGGFADNFMKVGLATILGSVFFLVTAFIFFAAAVLFIVRAVVLMFVMILAPLAFVAWVFPGMKSHTDKWWHALFSYTFFAPVYMALNYAVANAIQSGGMAELLKIQNNEASFAALMTSESSGNIGIVINYLILIVAIAATLLIAKNMGAYGGSMVMGWGQGLRKWGQGAVTGLAGGVAARTIGGFARAATNSDALKASTNPLARMALRTADRLQSMKIGGKSYKEMQEKGTFGTVGDEEVEKTMKGFRNNPAMQAQYLANLPEGQRRKAYEKLSARDRVALERTGTLSPEQITGLYNRLTPEEQDKVREARRNVERDTQNEQRLTEIEAIATPPVAGAPPITHAEMDRRVAILRPNQARELSHEARVNPDIIRRMRPQHLRDLMENGNLMPNEITAILNEITGAVAYPEQAAQLAYVSNPVNATLWV</sequence>
<feature type="transmembrane region" description="Helical" evidence="1">
    <location>
        <begin position="249"/>
        <end position="272"/>
    </location>
</feature>
<organism evidence="3 4">
    <name type="scientific">Candidatus Taylorbacteria bacterium RIFCSPLOWO2_01_FULL_48_100</name>
    <dbReference type="NCBI Taxonomy" id="1802322"/>
    <lineage>
        <taxon>Bacteria</taxon>
        <taxon>Candidatus Tayloriibacteriota</taxon>
    </lineage>
</organism>
<feature type="signal peptide" evidence="2">
    <location>
        <begin position="1"/>
        <end position="25"/>
    </location>
</feature>